<feature type="transmembrane region" description="Helical" evidence="8">
    <location>
        <begin position="58"/>
        <end position="75"/>
    </location>
</feature>
<evidence type="ECO:0000256" key="5">
    <source>
        <dbReference type="ARBA" id="ARBA00022989"/>
    </source>
</evidence>
<reference evidence="10" key="1">
    <citation type="submission" date="2020-11" db="EMBL/GenBank/DDBJ databases">
        <title>Sequencing the genomes of 1000 actinobacteria strains.</title>
        <authorList>
            <person name="Klenk H.-P."/>
        </authorList>
    </citation>
    <scope>NUCLEOTIDE SEQUENCE</scope>
    <source>
        <strain evidence="10">DSM 26152</strain>
    </source>
</reference>
<evidence type="ECO:0000256" key="2">
    <source>
        <dbReference type="ARBA" id="ARBA00022475"/>
    </source>
</evidence>
<organism evidence="10 11">
    <name type="scientific">Zhihengliuella flava</name>
    <dbReference type="NCBI Taxonomy" id="1285193"/>
    <lineage>
        <taxon>Bacteria</taxon>
        <taxon>Bacillati</taxon>
        <taxon>Actinomycetota</taxon>
        <taxon>Actinomycetes</taxon>
        <taxon>Micrococcales</taxon>
        <taxon>Micrococcaceae</taxon>
        <taxon>Zhihengliuella</taxon>
    </lineage>
</organism>
<proteinExistence type="predicted"/>
<dbReference type="GO" id="GO:0005886">
    <property type="term" value="C:plasma membrane"/>
    <property type="evidence" value="ECO:0007669"/>
    <property type="project" value="UniProtKB-SubCell"/>
</dbReference>
<feature type="transmembrane region" description="Helical" evidence="8">
    <location>
        <begin position="110"/>
        <end position="132"/>
    </location>
</feature>
<accession>A0A931DAF4</accession>
<feature type="region of interest" description="Disordered" evidence="7">
    <location>
        <begin position="203"/>
        <end position="255"/>
    </location>
</feature>
<evidence type="ECO:0000259" key="9">
    <source>
        <dbReference type="PROSITE" id="PS50006"/>
    </source>
</evidence>
<dbReference type="Proteomes" id="UP000625033">
    <property type="component" value="Unassembled WGS sequence"/>
</dbReference>
<dbReference type="PROSITE" id="PS50006">
    <property type="entry name" value="FHA_DOMAIN"/>
    <property type="match status" value="1"/>
</dbReference>
<dbReference type="Pfam" id="PF06271">
    <property type="entry name" value="RDD"/>
    <property type="match status" value="1"/>
</dbReference>
<name>A0A931DAF4_9MICC</name>
<evidence type="ECO:0000256" key="6">
    <source>
        <dbReference type="ARBA" id="ARBA00023136"/>
    </source>
</evidence>
<evidence type="ECO:0000256" key="7">
    <source>
        <dbReference type="SAM" id="MobiDB-lite"/>
    </source>
</evidence>
<evidence type="ECO:0000256" key="1">
    <source>
        <dbReference type="ARBA" id="ARBA00004651"/>
    </source>
</evidence>
<dbReference type="RefSeq" id="WP_196835294.1">
    <property type="nucleotide sequence ID" value="NZ_JADOTZ010000001.1"/>
</dbReference>
<dbReference type="AlphaFoldDB" id="A0A931DAF4"/>
<evidence type="ECO:0000313" key="10">
    <source>
        <dbReference type="EMBL" id="MBG6083911.1"/>
    </source>
</evidence>
<dbReference type="InterPro" id="IPR051791">
    <property type="entry name" value="Pra-immunoreactive"/>
</dbReference>
<keyword evidence="6 8" id="KW-0472">Membrane</keyword>
<dbReference type="Gene3D" id="2.60.200.20">
    <property type="match status" value="1"/>
</dbReference>
<comment type="subcellular location">
    <subcellularLocation>
        <location evidence="1">Cell membrane</location>
        <topology evidence="1">Multi-pass membrane protein</topology>
    </subcellularLocation>
</comment>
<keyword evidence="4 8" id="KW-0812">Transmembrane</keyword>
<dbReference type="CDD" id="cd00060">
    <property type="entry name" value="FHA"/>
    <property type="match status" value="1"/>
</dbReference>
<feature type="domain" description="FHA" evidence="9">
    <location>
        <begin position="304"/>
        <end position="359"/>
    </location>
</feature>
<gene>
    <name evidence="10" type="ORF">IW252_000678</name>
</gene>
<dbReference type="SUPFAM" id="SSF49879">
    <property type="entry name" value="SMAD/FHA domain"/>
    <property type="match status" value="1"/>
</dbReference>
<protein>
    <submittedName>
        <fullName evidence="10">RDD family membrane protein YckC</fullName>
    </submittedName>
</protein>
<evidence type="ECO:0000256" key="8">
    <source>
        <dbReference type="SAM" id="Phobius"/>
    </source>
</evidence>
<dbReference type="InterPro" id="IPR010432">
    <property type="entry name" value="RDD"/>
</dbReference>
<feature type="region of interest" description="Disordered" evidence="7">
    <location>
        <begin position="177"/>
        <end position="196"/>
    </location>
</feature>
<keyword evidence="11" id="KW-1185">Reference proteome</keyword>
<evidence type="ECO:0000256" key="4">
    <source>
        <dbReference type="ARBA" id="ARBA00022692"/>
    </source>
</evidence>
<sequence length="394" mass="41991">MAKVMNLVNASAGKRLGAWLLDSVPVMIVSIIFGAVLAPQLAQVAAAPEVIGQMMGSYVLYLVICLGYGVFLWWWEATSGKTVGNVLMGLRTANEDGFAPGWGKTIIRRLLIGVANVVPVLGPVLMVVSNVWDPNHQRQGWHDKMARTLVMDVRAGRDPLTTGGLFGPESFAPGYLPTAPAYPGSPQDADAGFTGVINSVPEPQVAAPAPQRPAQQAPSGQPADAVPSPQDARPAQPSATARAQRNIPEAPVEPVRAEPAEPVVHEEPFHPDDDVEHTQFREAASVRARLVFDDGQVHVLDESLLIGRNPAAAEGEEIADTLSMADIGRSMSKTHVLVQASTSGIWVTDRNSTNGSAITDAGGNRRQLTAGQPMQASMGETVYMGDRYFKVERA</sequence>
<keyword evidence="2" id="KW-1003">Cell membrane</keyword>
<dbReference type="PANTHER" id="PTHR36115:SF4">
    <property type="entry name" value="MEMBRANE PROTEIN"/>
    <property type="match status" value="1"/>
</dbReference>
<dbReference type="InterPro" id="IPR008984">
    <property type="entry name" value="SMAD_FHA_dom_sf"/>
</dbReference>
<evidence type="ECO:0000256" key="3">
    <source>
        <dbReference type="ARBA" id="ARBA00022553"/>
    </source>
</evidence>
<comment type="caution">
    <text evidence="10">The sequence shown here is derived from an EMBL/GenBank/DDBJ whole genome shotgun (WGS) entry which is preliminary data.</text>
</comment>
<dbReference type="PANTHER" id="PTHR36115">
    <property type="entry name" value="PROLINE-RICH ANTIGEN HOMOLOG-RELATED"/>
    <property type="match status" value="1"/>
</dbReference>
<evidence type="ECO:0000313" key="11">
    <source>
        <dbReference type="Proteomes" id="UP000625033"/>
    </source>
</evidence>
<dbReference type="EMBL" id="JADOTZ010000001">
    <property type="protein sequence ID" value="MBG6083911.1"/>
    <property type="molecule type" value="Genomic_DNA"/>
</dbReference>
<dbReference type="InterPro" id="IPR000253">
    <property type="entry name" value="FHA_dom"/>
</dbReference>
<keyword evidence="3" id="KW-0597">Phosphoprotein</keyword>
<feature type="transmembrane region" description="Helical" evidence="8">
    <location>
        <begin position="16"/>
        <end position="38"/>
    </location>
</feature>
<keyword evidence="5 8" id="KW-1133">Transmembrane helix</keyword>
<feature type="compositionally biased region" description="Low complexity" evidence="7">
    <location>
        <begin position="203"/>
        <end position="225"/>
    </location>
</feature>